<organism evidence="2 3">
    <name type="scientific">Bacillus mycoides</name>
    <dbReference type="NCBI Taxonomy" id="1405"/>
    <lineage>
        <taxon>Bacteria</taxon>
        <taxon>Bacillati</taxon>
        <taxon>Bacillota</taxon>
        <taxon>Bacilli</taxon>
        <taxon>Bacillales</taxon>
        <taxon>Bacillaceae</taxon>
        <taxon>Bacillus</taxon>
        <taxon>Bacillus cereus group</taxon>
    </lineage>
</organism>
<accession>A0A1G4EID3</accession>
<gene>
    <name evidence="2" type="ORF">BWGO95_02614</name>
</gene>
<feature type="transmembrane region" description="Helical" evidence="1">
    <location>
        <begin position="32"/>
        <end position="53"/>
    </location>
</feature>
<feature type="transmembrane region" description="Helical" evidence="1">
    <location>
        <begin position="78"/>
        <end position="97"/>
    </location>
</feature>
<reference evidence="2 3" key="1">
    <citation type="submission" date="2016-08" db="EMBL/GenBank/DDBJ databases">
        <authorList>
            <person name="Seilhamer J.J."/>
        </authorList>
    </citation>
    <scope>NUCLEOTIDE SEQUENCE [LARGE SCALE GENOMIC DNA]</scope>
    <source>
        <strain evidence="2 3">SDA_GO95</strain>
    </source>
</reference>
<evidence type="ECO:0000313" key="2">
    <source>
        <dbReference type="EMBL" id="SCB68473.1"/>
    </source>
</evidence>
<dbReference type="Proteomes" id="UP000195696">
    <property type="component" value="Unassembled WGS sequence"/>
</dbReference>
<keyword evidence="1" id="KW-0812">Transmembrane</keyword>
<evidence type="ECO:0008006" key="4">
    <source>
        <dbReference type="Google" id="ProtNLM"/>
    </source>
</evidence>
<feature type="transmembrane region" description="Helical" evidence="1">
    <location>
        <begin position="109"/>
        <end position="129"/>
    </location>
</feature>
<protein>
    <recommendedName>
        <fullName evidence="4">Group-specific protein</fullName>
    </recommendedName>
</protein>
<dbReference type="RefSeq" id="WP_016105039.1">
    <property type="nucleotide sequence ID" value="NZ_FMAK01000034.1"/>
</dbReference>
<dbReference type="EMBL" id="FMAK01000034">
    <property type="protein sequence ID" value="SCB68473.1"/>
    <property type="molecule type" value="Genomic_DNA"/>
</dbReference>
<keyword evidence="1" id="KW-1133">Transmembrane helix</keyword>
<proteinExistence type="predicted"/>
<name>A0A1G4EID3_BACMY</name>
<dbReference type="AlphaFoldDB" id="A0A1G4EID3"/>
<keyword evidence="1" id="KW-0472">Membrane</keyword>
<evidence type="ECO:0000256" key="1">
    <source>
        <dbReference type="SAM" id="Phobius"/>
    </source>
</evidence>
<sequence length="134" mass="14663">MNTKKIIFVIIVLSLIAILGHGAYKYATEGSILGGTIFAASLILSNLINHITWGDPNGVSKKSQDELGQQITYKSFKIAYFVLVVVMFLILLCSEGFSMGSNLDGVKNLPLFIALCSSFLIFPIVELIVAKQYK</sequence>
<evidence type="ECO:0000313" key="3">
    <source>
        <dbReference type="Proteomes" id="UP000195696"/>
    </source>
</evidence>